<name>A0A0E9S6S3_ANGAN</name>
<organism evidence="1">
    <name type="scientific">Anguilla anguilla</name>
    <name type="common">European freshwater eel</name>
    <name type="synonym">Muraena anguilla</name>
    <dbReference type="NCBI Taxonomy" id="7936"/>
    <lineage>
        <taxon>Eukaryota</taxon>
        <taxon>Metazoa</taxon>
        <taxon>Chordata</taxon>
        <taxon>Craniata</taxon>
        <taxon>Vertebrata</taxon>
        <taxon>Euteleostomi</taxon>
        <taxon>Actinopterygii</taxon>
        <taxon>Neopterygii</taxon>
        <taxon>Teleostei</taxon>
        <taxon>Anguilliformes</taxon>
        <taxon>Anguillidae</taxon>
        <taxon>Anguilla</taxon>
    </lineage>
</organism>
<accession>A0A0E9S6S3</accession>
<dbReference type="AlphaFoldDB" id="A0A0E9S6S3"/>
<reference evidence="1" key="1">
    <citation type="submission" date="2014-11" db="EMBL/GenBank/DDBJ databases">
        <authorList>
            <person name="Amaro Gonzalez C."/>
        </authorList>
    </citation>
    <scope>NUCLEOTIDE SEQUENCE</scope>
</reference>
<dbReference type="EMBL" id="GBXM01071601">
    <property type="protein sequence ID" value="JAH36976.1"/>
    <property type="molecule type" value="Transcribed_RNA"/>
</dbReference>
<sequence length="31" mass="3321">MCPIVGGVLCFHHNTPILASSILFKCNSSCK</sequence>
<reference evidence="1" key="2">
    <citation type="journal article" date="2015" name="Fish Shellfish Immunol.">
        <title>Early steps in the European eel (Anguilla anguilla)-Vibrio vulnificus interaction in the gills: Role of the RtxA13 toxin.</title>
        <authorList>
            <person name="Callol A."/>
            <person name="Pajuelo D."/>
            <person name="Ebbesson L."/>
            <person name="Teles M."/>
            <person name="MacKenzie S."/>
            <person name="Amaro C."/>
        </authorList>
    </citation>
    <scope>NUCLEOTIDE SEQUENCE</scope>
</reference>
<evidence type="ECO:0000313" key="1">
    <source>
        <dbReference type="EMBL" id="JAH36976.1"/>
    </source>
</evidence>
<protein>
    <submittedName>
        <fullName evidence="1">Uncharacterized protein</fullName>
    </submittedName>
</protein>
<proteinExistence type="predicted"/>